<evidence type="ECO:0000256" key="4">
    <source>
        <dbReference type="ARBA" id="ARBA00022723"/>
    </source>
</evidence>
<evidence type="ECO:0000256" key="9">
    <source>
        <dbReference type="RuleBase" id="RU000461"/>
    </source>
</evidence>
<evidence type="ECO:0000313" key="10">
    <source>
        <dbReference type="EMBL" id="GFH59892.1"/>
    </source>
</evidence>
<dbReference type="GO" id="GO:0020037">
    <property type="term" value="F:heme binding"/>
    <property type="evidence" value="ECO:0007669"/>
    <property type="project" value="InterPro"/>
</dbReference>
<dbReference type="EMBL" id="BLLK01000069">
    <property type="protein sequence ID" value="GFH59892.1"/>
    <property type="molecule type" value="Genomic_DNA"/>
</dbReference>
<dbReference type="PROSITE" id="PS00086">
    <property type="entry name" value="CYTOCHROME_P450"/>
    <property type="match status" value="1"/>
</dbReference>
<dbReference type="Pfam" id="PF00067">
    <property type="entry name" value="p450"/>
    <property type="match status" value="1"/>
</dbReference>
<dbReference type="InterPro" id="IPR001128">
    <property type="entry name" value="Cyt_P450"/>
</dbReference>
<dbReference type="GO" id="GO:0016705">
    <property type="term" value="F:oxidoreductase activity, acting on paired donors, with incorporation or reduction of molecular oxygen"/>
    <property type="evidence" value="ECO:0007669"/>
    <property type="project" value="InterPro"/>
</dbReference>
<dbReference type="AlphaFoldDB" id="A0AAD3D8K0"/>
<proteinExistence type="inferred from homology"/>
<keyword evidence="4 8" id="KW-0479">Metal-binding</keyword>
<comment type="cofactor">
    <cofactor evidence="1 8">
        <name>heme</name>
        <dbReference type="ChEBI" id="CHEBI:30413"/>
    </cofactor>
</comment>
<dbReference type="GO" id="GO:0004497">
    <property type="term" value="F:monooxygenase activity"/>
    <property type="evidence" value="ECO:0007669"/>
    <property type="project" value="UniProtKB-KW"/>
</dbReference>
<keyword evidence="5 9" id="KW-0560">Oxidoreductase</keyword>
<reference evidence="10 11" key="1">
    <citation type="journal article" date="2021" name="Sci. Rep.">
        <title>The genome of the diatom Chaetoceros tenuissimus carries an ancient integrated fragment of an extant virus.</title>
        <authorList>
            <person name="Hongo Y."/>
            <person name="Kimura K."/>
            <person name="Takaki Y."/>
            <person name="Yoshida Y."/>
            <person name="Baba S."/>
            <person name="Kobayashi G."/>
            <person name="Nagasaki K."/>
            <person name="Hano T."/>
            <person name="Tomaru Y."/>
        </authorList>
    </citation>
    <scope>NUCLEOTIDE SEQUENCE [LARGE SCALE GENOMIC DNA]</scope>
    <source>
        <strain evidence="10 11">NIES-3715</strain>
    </source>
</reference>
<dbReference type="PRINTS" id="PR00385">
    <property type="entry name" value="P450"/>
</dbReference>
<evidence type="ECO:0000256" key="6">
    <source>
        <dbReference type="ARBA" id="ARBA00023004"/>
    </source>
</evidence>
<name>A0AAD3D8K0_9STRA</name>
<evidence type="ECO:0000256" key="8">
    <source>
        <dbReference type="PIRSR" id="PIRSR602403-1"/>
    </source>
</evidence>
<dbReference type="InterPro" id="IPR036396">
    <property type="entry name" value="Cyt_P450_sf"/>
</dbReference>
<keyword evidence="3 8" id="KW-0349">Heme</keyword>
<dbReference type="PRINTS" id="PR00465">
    <property type="entry name" value="EP450IV"/>
</dbReference>
<evidence type="ECO:0008006" key="12">
    <source>
        <dbReference type="Google" id="ProtNLM"/>
    </source>
</evidence>
<evidence type="ECO:0000256" key="7">
    <source>
        <dbReference type="ARBA" id="ARBA00023033"/>
    </source>
</evidence>
<evidence type="ECO:0000313" key="11">
    <source>
        <dbReference type="Proteomes" id="UP001054902"/>
    </source>
</evidence>
<evidence type="ECO:0000256" key="2">
    <source>
        <dbReference type="ARBA" id="ARBA00010617"/>
    </source>
</evidence>
<protein>
    <recommendedName>
        <fullName evidence="12">Cytochrome P450</fullName>
    </recommendedName>
</protein>
<dbReference type="Gene3D" id="1.10.630.10">
    <property type="entry name" value="Cytochrome P450"/>
    <property type="match status" value="1"/>
</dbReference>
<dbReference type="InterPro" id="IPR017972">
    <property type="entry name" value="Cyt_P450_CS"/>
</dbReference>
<accession>A0AAD3D8K0</accession>
<evidence type="ECO:0000256" key="3">
    <source>
        <dbReference type="ARBA" id="ARBA00022617"/>
    </source>
</evidence>
<dbReference type="GO" id="GO:0005506">
    <property type="term" value="F:iron ion binding"/>
    <property type="evidence" value="ECO:0007669"/>
    <property type="project" value="InterPro"/>
</dbReference>
<dbReference type="GO" id="GO:0016125">
    <property type="term" value="P:sterol metabolic process"/>
    <property type="evidence" value="ECO:0007669"/>
    <property type="project" value="TreeGrafter"/>
</dbReference>
<dbReference type="Proteomes" id="UP001054902">
    <property type="component" value="Unassembled WGS sequence"/>
</dbReference>
<dbReference type="PANTHER" id="PTHR24286:SF24">
    <property type="entry name" value="LANOSTEROL 14-ALPHA DEMETHYLASE"/>
    <property type="match status" value="1"/>
</dbReference>
<evidence type="ECO:0000256" key="5">
    <source>
        <dbReference type="ARBA" id="ARBA00023002"/>
    </source>
</evidence>
<dbReference type="InterPro" id="IPR002403">
    <property type="entry name" value="Cyt_P450_E_grp-IV"/>
</dbReference>
<dbReference type="SUPFAM" id="SSF48264">
    <property type="entry name" value="Cytochrome P450"/>
    <property type="match status" value="1"/>
</dbReference>
<gene>
    <name evidence="10" type="ORF">CTEN210_16368</name>
</gene>
<comment type="similarity">
    <text evidence="2 9">Belongs to the cytochrome P450 family.</text>
</comment>
<dbReference type="PANTHER" id="PTHR24286">
    <property type="entry name" value="CYTOCHROME P450 26"/>
    <property type="match status" value="1"/>
</dbReference>
<keyword evidence="11" id="KW-1185">Reference proteome</keyword>
<organism evidence="10 11">
    <name type="scientific">Chaetoceros tenuissimus</name>
    <dbReference type="NCBI Taxonomy" id="426638"/>
    <lineage>
        <taxon>Eukaryota</taxon>
        <taxon>Sar</taxon>
        <taxon>Stramenopiles</taxon>
        <taxon>Ochrophyta</taxon>
        <taxon>Bacillariophyta</taxon>
        <taxon>Coscinodiscophyceae</taxon>
        <taxon>Chaetocerotophycidae</taxon>
        <taxon>Chaetocerotales</taxon>
        <taxon>Chaetocerotaceae</taxon>
        <taxon>Chaetoceros</taxon>
    </lineage>
</organism>
<dbReference type="CDD" id="cd00302">
    <property type="entry name" value="cytochrome_P450"/>
    <property type="match status" value="1"/>
</dbReference>
<comment type="caution">
    <text evidence="10">The sequence shown here is derived from an EMBL/GenBank/DDBJ whole genome shotgun (WGS) entry which is preliminary data.</text>
</comment>
<evidence type="ECO:0000256" key="1">
    <source>
        <dbReference type="ARBA" id="ARBA00001971"/>
    </source>
</evidence>
<sequence length="449" mass="50679">MKLKGLKNFDDFYSYNRRKYGDIFYFGKLFSAGHKGPVLTVAHPDDQVAIVKKERDVEWIIAMPDTATAIHGPGNFQELSGKKHSILRKVYSAILSPNALESFSKEMIYIFTAFWEDVEKKDAIELTMEIKQVQLKLMSKILFGFDLALDKDKKAFDTFAADFLLTEKALFAPSKNTQVFQDGLEARNRIANVLFQRFDDIFRSVLSKGGETTGSSAMHQIATALIESGCTGPSSESSNGLSYNVARENLYLLLEASHGTTMYTTSLMMYFLASKENHESLEKVRQEVDSMEPSYTALKNFAFGTAIIKETMRMAPIIGMVTYHVQEGKKLKIKDAEVNGPINLMLSSSHWYTDPDTFPEPKSFYPKRWLEGTELSVSEFAKSVFKPFGFGRHVCLGYPLANLVLKANLYCFASKKSRRISFDETKVKIVDDIFPMKKVSGDFPCQVMA</sequence>
<keyword evidence="6 8" id="KW-0408">Iron</keyword>
<feature type="binding site" description="axial binding residue" evidence="8">
    <location>
        <position position="395"/>
    </location>
    <ligand>
        <name>heme</name>
        <dbReference type="ChEBI" id="CHEBI:30413"/>
    </ligand>
    <ligandPart>
        <name>Fe</name>
        <dbReference type="ChEBI" id="CHEBI:18248"/>
    </ligandPart>
</feature>
<keyword evidence="7 9" id="KW-0503">Monooxygenase</keyword>